<protein>
    <submittedName>
        <fullName evidence="1">Uncharacterized protein</fullName>
    </submittedName>
</protein>
<accession>J0WQR1</accession>
<dbReference type="Proteomes" id="UP000006514">
    <property type="component" value="Unassembled WGS sequence"/>
</dbReference>
<dbReference type="InParanoid" id="J0WQR1"/>
<reference evidence="2" key="1">
    <citation type="journal article" date="2012" name="Science">
        <title>The Paleozoic origin of enzymatic lignin decomposition reconstructed from 31 fungal genomes.</title>
        <authorList>
            <person name="Floudas D."/>
            <person name="Binder M."/>
            <person name="Riley R."/>
            <person name="Barry K."/>
            <person name="Blanchette R.A."/>
            <person name="Henrissat B."/>
            <person name="Martinez A.T."/>
            <person name="Otillar R."/>
            <person name="Spatafora J.W."/>
            <person name="Yadav J.S."/>
            <person name="Aerts A."/>
            <person name="Benoit I."/>
            <person name="Boyd A."/>
            <person name="Carlson A."/>
            <person name="Copeland A."/>
            <person name="Coutinho P.M."/>
            <person name="de Vries R.P."/>
            <person name="Ferreira P."/>
            <person name="Findley K."/>
            <person name="Foster B."/>
            <person name="Gaskell J."/>
            <person name="Glotzer D."/>
            <person name="Gorecki P."/>
            <person name="Heitman J."/>
            <person name="Hesse C."/>
            <person name="Hori C."/>
            <person name="Igarashi K."/>
            <person name="Jurgens J.A."/>
            <person name="Kallen N."/>
            <person name="Kersten P."/>
            <person name="Kohler A."/>
            <person name="Kuees U."/>
            <person name="Kumar T.K.A."/>
            <person name="Kuo A."/>
            <person name="LaButti K."/>
            <person name="Larrondo L.F."/>
            <person name="Lindquist E."/>
            <person name="Ling A."/>
            <person name="Lombard V."/>
            <person name="Lucas S."/>
            <person name="Lundell T."/>
            <person name="Martin R."/>
            <person name="McLaughlin D.J."/>
            <person name="Morgenstern I."/>
            <person name="Morin E."/>
            <person name="Murat C."/>
            <person name="Nagy L.G."/>
            <person name="Nolan M."/>
            <person name="Ohm R.A."/>
            <person name="Patyshakuliyeva A."/>
            <person name="Rokas A."/>
            <person name="Ruiz-Duenas F.J."/>
            <person name="Sabat G."/>
            <person name="Salamov A."/>
            <person name="Samejima M."/>
            <person name="Schmutz J."/>
            <person name="Slot J.C."/>
            <person name="St John F."/>
            <person name="Stenlid J."/>
            <person name="Sun H."/>
            <person name="Sun S."/>
            <person name="Syed K."/>
            <person name="Tsang A."/>
            <person name="Wiebenga A."/>
            <person name="Young D."/>
            <person name="Pisabarro A."/>
            <person name="Eastwood D.C."/>
            <person name="Martin F."/>
            <person name="Cullen D."/>
            <person name="Grigoriev I.V."/>
            <person name="Hibbett D.S."/>
        </authorList>
    </citation>
    <scope>NUCLEOTIDE SEQUENCE [LARGE SCALE GENOMIC DNA]</scope>
    <source>
        <strain evidence="2">TFB10046</strain>
    </source>
</reference>
<evidence type="ECO:0000313" key="2">
    <source>
        <dbReference type="Proteomes" id="UP000006514"/>
    </source>
</evidence>
<name>J0WQR1_AURST</name>
<dbReference type="OrthoDB" id="2393824at2759"/>
<dbReference type="EMBL" id="JH687914">
    <property type="protein sequence ID" value="EJD34900.1"/>
    <property type="molecule type" value="Genomic_DNA"/>
</dbReference>
<evidence type="ECO:0000313" key="1">
    <source>
        <dbReference type="EMBL" id="EJD34900.1"/>
    </source>
</evidence>
<dbReference type="KEGG" id="adl:AURDEDRAFT_188887"/>
<proteinExistence type="predicted"/>
<gene>
    <name evidence="1" type="ORF">AURDEDRAFT_188887</name>
</gene>
<dbReference type="eggNOG" id="ENOG502SYB6">
    <property type="taxonomic scope" value="Eukaryota"/>
</dbReference>
<keyword evidence="2" id="KW-1185">Reference proteome</keyword>
<dbReference type="AlphaFoldDB" id="J0WQR1"/>
<sequence length="738" mass="82900">MCSTFLAEYLDGERTHPVWEPTPPRADSSAWSPSDRSRLKSLHLLESPSYQNPDLLLYQLGHLESLDPSFVGRLDDVLAGNGHVWLSNTSGTGKTRMTFEILARHCGLYLPCYVDFISDPYGSVDLSQAFSDISESWNSQFSLFVALSRRISQKSLDELERNRLIARSFFRRLVLGRMLILDEFRKLVSERRMPDREAVHAWLMVELRSITLLGIDIFHTMFTRLSQVDDAEVTRLIEHLSPELISQVSYIVIDEAQVALRTYQSAFADADNRRHAPVLRELVICLGEFFPAARLILSGVQFDLDVVSEALLASSFAQKDLRHYHSFGYFATLQQCSAYIRHFLGADLPTGACQTVFRWMHGRHRAIAVLVMLTLNHGPRSIISVMDSLLYRLTGYQRPGCAIIMSDVIARLDAVVTDEKLEASPAALVLRKATMTYAIHRLPTTTPLWSRDLVHLGLALYGRSAGEAALFEPFIFLNLVRWLASSREYGIHGIIRRCVGEDAVSPLRSVAFVEGLAACLADALRAAPTLETALVFPGRRPPWARHAGRIVLPRCGRRSSRPAPMPSNAPTLVHCAQTPTDVFDWMARASKPFLIPDALFGADMLFMVEVDGAYNVLVCVHADAFHSSRARRHVRVVPSSPDEFYKAEPDTQARLLTVLKSLPRLPLDEGHAGGRRTKARPRYAKYSTLHLFCFDTPFRDEEYNPPAANVNFNYLLQLPRPSELSFSSLCASISDMII</sequence>
<organism evidence="1 2">
    <name type="scientific">Auricularia subglabra (strain TFB-10046 / SS5)</name>
    <name type="common">White-rot fungus</name>
    <name type="synonym">Auricularia delicata (strain TFB10046)</name>
    <dbReference type="NCBI Taxonomy" id="717982"/>
    <lineage>
        <taxon>Eukaryota</taxon>
        <taxon>Fungi</taxon>
        <taxon>Dikarya</taxon>
        <taxon>Basidiomycota</taxon>
        <taxon>Agaricomycotina</taxon>
        <taxon>Agaricomycetes</taxon>
        <taxon>Auriculariales</taxon>
        <taxon>Auriculariaceae</taxon>
        <taxon>Auricularia</taxon>
    </lineage>
</organism>